<evidence type="ECO:0000313" key="1">
    <source>
        <dbReference type="EMBL" id="ACB37292.1"/>
    </source>
</evidence>
<organism evidence="1 2">
    <name type="scientific">Betalipothrixvirus uzonense</name>
    <dbReference type="NCBI Taxonomy" id="512792"/>
    <lineage>
        <taxon>Viruses</taxon>
        <taxon>Adnaviria</taxon>
        <taxon>Zilligvirae</taxon>
        <taxon>Taleaviricota</taxon>
        <taxon>Tokiviricetes</taxon>
        <taxon>Ligamenvirales</taxon>
        <taxon>Lipothrixviridae</taxon>
        <taxon>Betalipothrixvirus</taxon>
    </lineage>
</organism>
<dbReference type="OrthoDB" id="5195at10239"/>
<dbReference type="SUPFAM" id="SSF53756">
    <property type="entry name" value="UDP-Glycosyltransferase/glycogen phosphorylase"/>
    <property type="match status" value="1"/>
</dbReference>
<dbReference type="RefSeq" id="YP_001798576.1">
    <property type="nucleotide sequence ID" value="NC_010537.1"/>
</dbReference>
<name>B2CRN5_9VIRU</name>
<keyword evidence="2" id="KW-1185">Reference proteome</keyword>
<proteinExistence type="predicted"/>
<dbReference type="Gene3D" id="3.40.50.2000">
    <property type="entry name" value="Glycogen Phosphorylase B"/>
    <property type="match status" value="1"/>
</dbReference>
<keyword evidence="1" id="KW-0808">Transferase</keyword>
<dbReference type="EMBL" id="EU545650">
    <property type="protein sequence ID" value="ACB37292.1"/>
    <property type="molecule type" value="Genomic_DNA"/>
</dbReference>
<protein>
    <submittedName>
        <fullName evidence="1">Putative glycosyltransferase</fullName>
    </submittedName>
</protein>
<evidence type="ECO:0000313" key="2">
    <source>
        <dbReference type="Proteomes" id="UP000008691"/>
    </source>
</evidence>
<accession>B2CRN5</accession>
<reference evidence="1 2" key="1">
    <citation type="journal article" date="2008" name="Res. Microbiol.">
        <title>Viruses in acidic geothermal environments of the Kamchatka Peninsula.</title>
        <authorList>
            <person name="Bize A."/>
            <person name="Peng X."/>
            <person name="Prokofeva M."/>
            <person name="Maclellan K."/>
            <person name="Lucas S."/>
            <person name="Forterre P."/>
            <person name="Garrett R.A."/>
            <person name="Bonch-Osmolovskaya E.A."/>
            <person name="Prangishvili D."/>
        </authorList>
    </citation>
    <scope>NUCLEOTIDE SEQUENCE [LARGE SCALE GENOMIC DNA]</scope>
</reference>
<dbReference type="GO" id="GO:0016740">
    <property type="term" value="F:transferase activity"/>
    <property type="evidence" value="ECO:0007669"/>
    <property type="project" value="UniProtKB-KW"/>
</dbReference>
<dbReference type="Proteomes" id="UP000008691">
    <property type="component" value="Segment"/>
</dbReference>
<dbReference type="GeneID" id="6186730"/>
<sequence>MKSIYTQCRNCSYEWVVDQTIYYMKKYHNIELMKSYFRPAHFYVGDCNTIFQVAYNGITWCDTPSDVTAKPADSLKVITTSMWLKEHMEKKGIHVEQVIPRGVNDKMAQKHVNFDFNARRGYIIIAKNRPYKRINDVLKMFEGRRAELTLISDNPNADFNFFSLSEDMKYYLLSHSLFYIAVSDAEGFNIPPVEAMSVGTPLIYVRKHAYAEYGCGIEIDSIEDLKKIEISKEEWEDLSWKCWFKSLRYHYITIGQELWGWLK</sequence>
<dbReference type="KEGG" id="vg:6186730"/>